<dbReference type="RefSeq" id="WP_141649611.1">
    <property type="nucleotide sequence ID" value="NZ_VIFM01000726.1"/>
</dbReference>
<name>A0A540WH95_9BACT</name>
<evidence type="ECO:0000313" key="3">
    <source>
        <dbReference type="Proteomes" id="UP000315369"/>
    </source>
</evidence>
<dbReference type="Proteomes" id="UP000315369">
    <property type="component" value="Unassembled WGS sequence"/>
</dbReference>
<feature type="domain" description="HMA" evidence="1">
    <location>
        <begin position="1"/>
        <end position="63"/>
    </location>
</feature>
<dbReference type="EMBL" id="VIFM01000726">
    <property type="protein sequence ID" value="TQF08380.1"/>
    <property type="molecule type" value="Genomic_DNA"/>
</dbReference>
<dbReference type="CDD" id="cd00371">
    <property type="entry name" value="HMA"/>
    <property type="match status" value="1"/>
</dbReference>
<dbReference type="SUPFAM" id="SSF55008">
    <property type="entry name" value="HMA, heavy metal-associated domain"/>
    <property type="match status" value="1"/>
</dbReference>
<comment type="caution">
    <text evidence="2">The sequence shown here is derived from an EMBL/GenBank/DDBJ whole genome shotgun (WGS) entry which is preliminary data.</text>
</comment>
<reference evidence="2 3" key="1">
    <citation type="submission" date="2019-06" db="EMBL/GenBank/DDBJ databases">
        <authorList>
            <person name="Livingstone P."/>
            <person name="Whitworth D."/>
        </authorList>
    </citation>
    <scope>NUCLEOTIDE SEQUENCE [LARGE SCALE GENOMIC DNA]</scope>
    <source>
        <strain evidence="2 3">AM401</strain>
    </source>
</reference>
<evidence type="ECO:0000259" key="1">
    <source>
        <dbReference type="PROSITE" id="PS50846"/>
    </source>
</evidence>
<gene>
    <name evidence="2" type="ORF">FJV41_50260</name>
</gene>
<proteinExistence type="predicted"/>
<dbReference type="Pfam" id="PF00403">
    <property type="entry name" value="HMA"/>
    <property type="match status" value="1"/>
</dbReference>
<dbReference type="AlphaFoldDB" id="A0A540WH95"/>
<dbReference type="PROSITE" id="PS50846">
    <property type="entry name" value="HMA_2"/>
    <property type="match status" value="1"/>
</dbReference>
<keyword evidence="3" id="KW-1185">Reference proteome</keyword>
<dbReference type="OrthoDB" id="9801832at2"/>
<protein>
    <submittedName>
        <fullName evidence="2">Heavy-metal-associated domain-containing protein</fullName>
    </submittedName>
</protein>
<organism evidence="2 3">
    <name type="scientific">Myxococcus llanfairpwllgwyngyllgogerychwyrndrobwllllantysiliogogogochensis</name>
    <dbReference type="NCBI Taxonomy" id="2590453"/>
    <lineage>
        <taxon>Bacteria</taxon>
        <taxon>Pseudomonadati</taxon>
        <taxon>Myxococcota</taxon>
        <taxon>Myxococcia</taxon>
        <taxon>Myxococcales</taxon>
        <taxon>Cystobacterineae</taxon>
        <taxon>Myxococcaceae</taxon>
        <taxon>Myxococcus</taxon>
    </lineage>
</organism>
<sequence length="63" mass="6899">MLEFQLPNMTCGHCAGMVSQTLKMMDPDCKIEVDMAHRKVSVQSSEDRKALAEALSEAGYPPA</sequence>
<dbReference type="GO" id="GO:0046872">
    <property type="term" value="F:metal ion binding"/>
    <property type="evidence" value="ECO:0007669"/>
    <property type="project" value="InterPro"/>
</dbReference>
<dbReference type="InterPro" id="IPR006121">
    <property type="entry name" value="HMA_dom"/>
</dbReference>
<dbReference type="Gene3D" id="3.30.70.100">
    <property type="match status" value="1"/>
</dbReference>
<dbReference type="InterPro" id="IPR036163">
    <property type="entry name" value="HMA_dom_sf"/>
</dbReference>
<accession>A0A540WH95</accession>
<evidence type="ECO:0000313" key="2">
    <source>
        <dbReference type="EMBL" id="TQF08380.1"/>
    </source>
</evidence>